<dbReference type="InterPro" id="IPR022761">
    <property type="entry name" value="Fumarate_lyase_N"/>
</dbReference>
<feature type="domain" description="Argininosuccinate lyase C-terminal" evidence="9">
    <location>
        <begin position="368"/>
        <end position="435"/>
    </location>
</feature>
<reference evidence="10 11" key="1">
    <citation type="submission" date="2016-10" db="EMBL/GenBank/DDBJ databases">
        <authorList>
            <person name="de Groot N.N."/>
        </authorList>
    </citation>
    <scope>NUCLEOTIDE SEQUENCE [LARGE SCALE GENOMIC DNA]</scope>
    <source>
        <strain evidence="10 11">DSM 15269</strain>
    </source>
</reference>
<dbReference type="HAMAP" id="MF_00006">
    <property type="entry name" value="Arg_succ_lyase"/>
    <property type="match status" value="1"/>
</dbReference>
<dbReference type="GO" id="GO:0004056">
    <property type="term" value="F:argininosuccinate lyase activity"/>
    <property type="evidence" value="ECO:0007669"/>
    <property type="project" value="UniProtKB-UniRule"/>
</dbReference>
<dbReference type="CDD" id="cd01359">
    <property type="entry name" value="Argininosuccinate_lyase"/>
    <property type="match status" value="1"/>
</dbReference>
<dbReference type="FunFam" id="1.10.40.30:FF:000001">
    <property type="entry name" value="Argininosuccinate lyase"/>
    <property type="match status" value="1"/>
</dbReference>
<evidence type="ECO:0000259" key="8">
    <source>
        <dbReference type="Pfam" id="PF00206"/>
    </source>
</evidence>
<dbReference type="STRING" id="206665.SAMN04488516_10811"/>
<evidence type="ECO:0000256" key="6">
    <source>
        <dbReference type="ARBA" id="ARBA00023239"/>
    </source>
</evidence>
<comment type="similarity">
    <text evidence="7">Belongs to the lyase 1 family. Argininosuccinate lyase subfamily.</text>
</comment>
<comment type="subcellular location">
    <subcellularLocation>
        <location evidence="7">Cytoplasm</location>
    </subcellularLocation>
</comment>
<dbReference type="Proteomes" id="UP000199602">
    <property type="component" value="Unassembled WGS sequence"/>
</dbReference>
<evidence type="ECO:0000256" key="1">
    <source>
        <dbReference type="ARBA" id="ARBA00000985"/>
    </source>
</evidence>
<dbReference type="PRINTS" id="PR00145">
    <property type="entry name" value="ARGSUCLYASE"/>
</dbReference>
<dbReference type="FunFam" id="1.10.275.10:FF:000002">
    <property type="entry name" value="Argininosuccinate lyase"/>
    <property type="match status" value="1"/>
</dbReference>
<dbReference type="AlphaFoldDB" id="A0A1H0EJ74"/>
<evidence type="ECO:0000313" key="11">
    <source>
        <dbReference type="Proteomes" id="UP000199602"/>
    </source>
</evidence>
<keyword evidence="6 7" id="KW-0456">Lyase</keyword>
<evidence type="ECO:0000313" key="10">
    <source>
        <dbReference type="EMBL" id="SDN82403.1"/>
    </source>
</evidence>
<dbReference type="PANTHER" id="PTHR43814:SF1">
    <property type="entry name" value="ARGININOSUCCINATE LYASE"/>
    <property type="match status" value="1"/>
</dbReference>
<dbReference type="RefSeq" id="WP_092065611.1">
    <property type="nucleotide sequence ID" value="NZ_FNIN01000008.1"/>
</dbReference>
<feature type="domain" description="Fumarate lyase N-terminal" evidence="8">
    <location>
        <begin position="11"/>
        <end position="305"/>
    </location>
</feature>
<name>A0A1H0EJ74_9BACT</name>
<dbReference type="Pfam" id="PF00206">
    <property type="entry name" value="Lyase_1"/>
    <property type="match status" value="1"/>
</dbReference>
<dbReference type="InterPro" id="IPR029419">
    <property type="entry name" value="Arg_succ_lyase_C"/>
</dbReference>
<accession>A0A1H0EJ74</accession>
<dbReference type="PRINTS" id="PR00149">
    <property type="entry name" value="FUMRATELYASE"/>
</dbReference>
<sequence length="467" mass="53094">MPKKEKKLWGGRFDNNQSPLVEEYTQSVEFDFNFYQEDIQGSIAHAKMLAEIGILTPQELNLLIQGLEKIKAEIETGVFEWKKEFEDVHMNIEKRLIELVGDVGKKLHTGRSRNDQVALDFRLYVAKAVKEWQEYLRELITALVKVASKNKDTLLPGFTHLQPAQPISLAQHLLAYAWMFKRDFERIQDALKRIEVSPLGAAALAGSAYALNPDFVAKEIGFRASFNNSMDAVSDRDFVLESLFIASVIQAHLSRLCEEIILWSNPCFGFVLLPDEFATGSSIMPQKKNPDVAEIMRGKTGRVYGNLVSLLTVIKGLPLTYNRDLQEDKEPFLDTHKTISLSLILMKEMFLKLKFQQQNMLKAIKKGFLNATELADYLVLKGVPFREAHHISGRLVKLAENKNISLEELSLEEMKKECSKIEEDVFEALDYKQAIQKRNIKGGTGPKSVEFQLNLLKEWIKKNGGSV</sequence>
<protein>
    <recommendedName>
        <fullName evidence="3 7">Argininosuccinate lyase</fullName>
        <shortName evidence="7">ASAL</shortName>
        <ecNumber evidence="3 7">4.3.2.1</ecNumber>
    </recommendedName>
    <alternativeName>
        <fullName evidence="7">Arginosuccinase</fullName>
    </alternativeName>
</protein>
<dbReference type="SUPFAM" id="SSF48557">
    <property type="entry name" value="L-aspartase-like"/>
    <property type="match status" value="1"/>
</dbReference>
<dbReference type="Gene3D" id="1.20.200.10">
    <property type="entry name" value="Fumarase/aspartase (Central domain)"/>
    <property type="match status" value="1"/>
</dbReference>
<evidence type="ECO:0000259" key="9">
    <source>
        <dbReference type="Pfam" id="PF14698"/>
    </source>
</evidence>
<comment type="catalytic activity">
    <reaction evidence="1 7">
        <text>2-(N(omega)-L-arginino)succinate = fumarate + L-arginine</text>
        <dbReference type="Rhea" id="RHEA:24020"/>
        <dbReference type="ChEBI" id="CHEBI:29806"/>
        <dbReference type="ChEBI" id="CHEBI:32682"/>
        <dbReference type="ChEBI" id="CHEBI:57472"/>
        <dbReference type="EC" id="4.3.2.1"/>
    </reaction>
</comment>
<dbReference type="EC" id="4.3.2.1" evidence="3 7"/>
<dbReference type="OrthoDB" id="9769623at2"/>
<dbReference type="InterPro" id="IPR008948">
    <property type="entry name" value="L-Aspartase-like"/>
</dbReference>
<dbReference type="UniPathway" id="UPA00068">
    <property type="reaction ID" value="UER00114"/>
</dbReference>
<keyword evidence="5 7" id="KW-0028">Amino-acid biosynthesis</keyword>
<dbReference type="PROSITE" id="PS00163">
    <property type="entry name" value="FUMARATE_LYASES"/>
    <property type="match status" value="1"/>
</dbReference>
<keyword evidence="4 7" id="KW-0055">Arginine biosynthesis</keyword>
<gene>
    <name evidence="7" type="primary">argH</name>
    <name evidence="10" type="ORF">SAMN04488516_10811</name>
</gene>
<dbReference type="InterPro" id="IPR009049">
    <property type="entry name" value="Argininosuccinate_lyase"/>
</dbReference>
<dbReference type="InterPro" id="IPR000362">
    <property type="entry name" value="Fumarate_lyase_fam"/>
</dbReference>
<proteinExistence type="inferred from homology"/>
<dbReference type="NCBIfam" id="TIGR00838">
    <property type="entry name" value="argH"/>
    <property type="match status" value="1"/>
</dbReference>
<evidence type="ECO:0000256" key="5">
    <source>
        <dbReference type="ARBA" id="ARBA00022605"/>
    </source>
</evidence>
<dbReference type="InterPro" id="IPR020557">
    <property type="entry name" value="Fumarate_lyase_CS"/>
</dbReference>
<dbReference type="Gene3D" id="1.10.275.10">
    <property type="entry name" value="Fumarase/aspartase (N-terminal domain)"/>
    <property type="match status" value="1"/>
</dbReference>
<evidence type="ECO:0000256" key="7">
    <source>
        <dbReference type="HAMAP-Rule" id="MF_00006"/>
    </source>
</evidence>
<dbReference type="GO" id="GO:0042450">
    <property type="term" value="P:L-arginine biosynthetic process via ornithine"/>
    <property type="evidence" value="ECO:0007669"/>
    <property type="project" value="UniProtKB-UniRule"/>
</dbReference>
<evidence type="ECO:0000256" key="3">
    <source>
        <dbReference type="ARBA" id="ARBA00012338"/>
    </source>
</evidence>
<dbReference type="FunFam" id="1.20.200.10:FF:000015">
    <property type="entry name" value="argininosuccinate lyase isoform X2"/>
    <property type="match status" value="1"/>
</dbReference>
<keyword evidence="7" id="KW-0963">Cytoplasm</keyword>
<evidence type="ECO:0000256" key="2">
    <source>
        <dbReference type="ARBA" id="ARBA00004941"/>
    </source>
</evidence>
<dbReference type="GO" id="GO:0005829">
    <property type="term" value="C:cytosol"/>
    <property type="evidence" value="ECO:0007669"/>
    <property type="project" value="TreeGrafter"/>
</dbReference>
<dbReference type="InterPro" id="IPR024083">
    <property type="entry name" value="Fumarase/histidase_N"/>
</dbReference>
<dbReference type="PANTHER" id="PTHR43814">
    <property type="entry name" value="ARGININOSUCCINATE LYASE"/>
    <property type="match status" value="1"/>
</dbReference>
<dbReference type="Gene3D" id="1.10.40.30">
    <property type="entry name" value="Fumarase/aspartase (C-terminal domain)"/>
    <property type="match status" value="1"/>
</dbReference>
<dbReference type="EMBL" id="FNIN01000008">
    <property type="protein sequence ID" value="SDN82403.1"/>
    <property type="molecule type" value="Genomic_DNA"/>
</dbReference>
<evidence type="ECO:0000256" key="4">
    <source>
        <dbReference type="ARBA" id="ARBA00022571"/>
    </source>
</evidence>
<keyword evidence="11" id="KW-1185">Reference proteome</keyword>
<comment type="pathway">
    <text evidence="2 7">Amino-acid biosynthesis; L-arginine biosynthesis; L-arginine from L-ornithine and carbamoyl phosphate: step 3/3.</text>
</comment>
<dbReference type="Pfam" id="PF14698">
    <property type="entry name" value="ASL_C2"/>
    <property type="match status" value="1"/>
</dbReference>
<organism evidence="10 11">
    <name type="scientific">Desulfonauticus submarinus</name>
    <dbReference type="NCBI Taxonomy" id="206665"/>
    <lineage>
        <taxon>Bacteria</taxon>
        <taxon>Pseudomonadati</taxon>
        <taxon>Thermodesulfobacteriota</taxon>
        <taxon>Desulfovibrionia</taxon>
        <taxon>Desulfovibrionales</taxon>
        <taxon>Desulfonauticaceae</taxon>
        <taxon>Desulfonauticus</taxon>
    </lineage>
</organism>